<keyword evidence="9" id="KW-0472">Membrane</keyword>
<feature type="domain" description="Fungal lipase-type" evidence="11">
    <location>
        <begin position="215"/>
        <end position="360"/>
    </location>
</feature>
<keyword evidence="9" id="KW-1133">Transmembrane helix</keyword>
<keyword evidence="5" id="KW-0809">Transit peptide</keyword>
<feature type="chain" id="PRO_5003156232" evidence="10">
    <location>
        <begin position="23"/>
        <end position="546"/>
    </location>
</feature>
<dbReference type="Pfam" id="PF01764">
    <property type="entry name" value="Lipase_3"/>
    <property type="match status" value="1"/>
</dbReference>
<dbReference type="Proteomes" id="UP000008141">
    <property type="component" value="Unassembled WGS sequence"/>
</dbReference>
<keyword evidence="3" id="KW-0934">Plastid</keyword>
<dbReference type="RefSeq" id="XP_005848109.1">
    <property type="nucleotide sequence ID" value="XM_005848047.1"/>
</dbReference>
<keyword evidence="7" id="KW-0443">Lipid metabolism</keyword>
<feature type="compositionally biased region" description="Pro residues" evidence="8">
    <location>
        <begin position="503"/>
        <end position="513"/>
    </location>
</feature>
<dbReference type="InterPro" id="IPR029058">
    <property type="entry name" value="AB_hydrolase_fold"/>
</dbReference>
<dbReference type="Gene3D" id="3.40.50.1820">
    <property type="entry name" value="alpha/beta hydrolase"/>
    <property type="match status" value="1"/>
</dbReference>
<dbReference type="GO" id="GO:0016042">
    <property type="term" value="P:lipid catabolic process"/>
    <property type="evidence" value="ECO:0007669"/>
    <property type="project" value="UniProtKB-KW"/>
</dbReference>
<feature type="compositionally biased region" description="Low complexity" evidence="8">
    <location>
        <begin position="493"/>
        <end position="502"/>
    </location>
</feature>
<proteinExistence type="predicted"/>
<gene>
    <name evidence="12" type="ORF">CHLNCDRAFT_145402</name>
</gene>
<evidence type="ECO:0000259" key="11">
    <source>
        <dbReference type="Pfam" id="PF01764"/>
    </source>
</evidence>
<evidence type="ECO:0000313" key="12">
    <source>
        <dbReference type="EMBL" id="EFN56007.1"/>
    </source>
</evidence>
<evidence type="ECO:0000256" key="4">
    <source>
        <dbReference type="ARBA" id="ARBA00022801"/>
    </source>
</evidence>
<protein>
    <submittedName>
        <fullName evidence="12">Expressed protein</fullName>
    </submittedName>
</protein>
<evidence type="ECO:0000256" key="9">
    <source>
        <dbReference type="SAM" id="Phobius"/>
    </source>
</evidence>
<evidence type="ECO:0000256" key="8">
    <source>
        <dbReference type="SAM" id="MobiDB-lite"/>
    </source>
</evidence>
<evidence type="ECO:0000256" key="3">
    <source>
        <dbReference type="ARBA" id="ARBA00022640"/>
    </source>
</evidence>
<dbReference type="PANTHER" id="PTHR31403">
    <property type="entry name" value="PHOSPHOLIPASE A1-IBETA2, CHLOROPLASTIC"/>
    <property type="match status" value="1"/>
</dbReference>
<dbReference type="InParanoid" id="E1ZEC4"/>
<keyword evidence="2" id="KW-0150">Chloroplast</keyword>
<dbReference type="OrthoDB" id="508212at2759"/>
<dbReference type="KEGG" id="cvr:CHLNCDRAFT_145402"/>
<dbReference type="InterPro" id="IPR002921">
    <property type="entry name" value="Fungal_lipase-type"/>
</dbReference>
<dbReference type="SUPFAM" id="SSF53474">
    <property type="entry name" value="alpha/beta-Hydrolases"/>
    <property type="match status" value="1"/>
</dbReference>
<dbReference type="GO" id="GO:0009507">
    <property type="term" value="C:chloroplast"/>
    <property type="evidence" value="ECO:0007669"/>
    <property type="project" value="UniProtKB-SubCell"/>
</dbReference>
<comment type="subcellular location">
    <subcellularLocation>
        <location evidence="1">Plastid</location>
        <location evidence="1">Chloroplast</location>
    </subcellularLocation>
</comment>
<evidence type="ECO:0000256" key="7">
    <source>
        <dbReference type="ARBA" id="ARBA00023098"/>
    </source>
</evidence>
<feature type="region of interest" description="Disordered" evidence="8">
    <location>
        <begin position="491"/>
        <end position="513"/>
    </location>
</feature>
<keyword evidence="10" id="KW-0732">Signal</keyword>
<feature type="signal peptide" evidence="10">
    <location>
        <begin position="1"/>
        <end position="22"/>
    </location>
</feature>
<evidence type="ECO:0000256" key="1">
    <source>
        <dbReference type="ARBA" id="ARBA00004229"/>
    </source>
</evidence>
<keyword evidence="6" id="KW-0442">Lipid degradation</keyword>
<dbReference type="eggNOG" id="KOG4569">
    <property type="taxonomic scope" value="Eukaryota"/>
</dbReference>
<keyword evidence="13" id="KW-1185">Reference proteome</keyword>
<sequence>MGGLALALVAAVLAAASPATFAAETVGPVCTGLAEQMGVEPSLVGAFIGSLPEPPSRSFCSWLTQNQTRQQACDFLALIDLGLTDGGNHEPPRCGSPSTTSLDQASRADGKGGALAEQHMPGSGVLTALRDARPLPPEFEDAAAVFAEEGATYFQLFRFSRNAYVYAPCSPQPNASLPLPPGWSLEATGDLAQASGPPLPMLFVLHNNQTNQVLLVVRSTVGSYEWTKNFEYNQVGPMHTADPEIQAIFGGNVSFGFASIFQEIWPAAQAALDALVVDSGGPPPEVWVTGHSLGAGIGTMVAFAAADYLAASMGPDEAPVVQAVLFAPPQVGDSSFVDAYNQLVNGRMVDYADDIINQVPCDPLMPACPATPSGILGSVGVKGTATDQGNVTSWPYGTVGGELVFLPEDLPQAREPPPCAVSDEPPLWMAAQQRSGMQLCSWQLYMCYLSSFSANPDERDQYCWLSPQPAGTPGSQCPIFPNAWLTEGAPVFGPGTSPSAATAPPPDQEAAAPPPIVAATSAAAPGAAPLTALSALVFMLAVLLLG</sequence>
<evidence type="ECO:0000313" key="13">
    <source>
        <dbReference type="Proteomes" id="UP000008141"/>
    </source>
</evidence>
<keyword evidence="9" id="KW-0812">Transmembrane</keyword>
<dbReference type="AlphaFoldDB" id="E1ZEC4"/>
<feature type="transmembrane region" description="Helical" evidence="9">
    <location>
        <begin position="526"/>
        <end position="545"/>
    </location>
</feature>
<evidence type="ECO:0000256" key="10">
    <source>
        <dbReference type="SAM" id="SignalP"/>
    </source>
</evidence>
<dbReference type="GO" id="GO:0004620">
    <property type="term" value="F:phospholipase activity"/>
    <property type="evidence" value="ECO:0007669"/>
    <property type="project" value="TreeGrafter"/>
</dbReference>
<evidence type="ECO:0000256" key="2">
    <source>
        <dbReference type="ARBA" id="ARBA00022528"/>
    </source>
</evidence>
<dbReference type="GeneID" id="17355398"/>
<dbReference type="CDD" id="cd00519">
    <property type="entry name" value="Lipase_3"/>
    <property type="match status" value="1"/>
</dbReference>
<dbReference type="EMBL" id="GL433843">
    <property type="protein sequence ID" value="EFN56007.1"/>
    <property type="molecule type" value="Genomic_DNA"/>
</dbReference>
<evidence type="ECO:0000256" key="5">
    <source>
        <dbReference type="ARBA" id="ARBA00022946"/>
    </source>
</evidence>
<name>E1ZEC4_CHLVA</name>
<accession>E1ZEC4</accession>
<feature type="region of interest" description="Disordered" evidence="8">
    <location>
        <begin position="88"/>
        <end position="119"/>
    </location>
</feature>
<reference evidence="12 13" key="1">
    <citation type="journal article" date="2010" name="Plant Cell">
        <title>The Chlorella variabilis NC64A genome reveals adaptation to photosymbiosis, coevolution with viruses, and cryptic sex.</title>
        <authorList>
            <person name="Blanc G."/>
            <person name="Duncan G."/>
            <person name="Agarkova I."/>
            <person name="Borodovsky M."/>
            <person name="Gurnon J."/>
            <person name="Kuo A."/>
            <person name="Lindquist E."/>
            <person name="Lucas S."/>
            <person name="Pangilinan J."/>
            <person name="Polle J."/>
            <person name="Salamov A."/>
            <person name="Terry A."/>
            <person name="Yamada T."/>
            <person name="Dunigan D.D."/>
            <person name="Grigoriev I.V."/>
            <person name="Claverie J.M."/>
            <person name="Van Etten J.L."/>
        </authorList>
    </citation>
    <scope>NUCLEOTIDE SEQUENCE [LARGE SCALE GENOMIC DNA]</scope>
    <source>
        <strain evidence="12 13">NC64A</strain>
    </source>
</reference>
<dbReference type="PANTHER" id="PTHR31403:SF54">
    <property type="entry name" value="PHOSPHOLIPASE A(1) DAD1, CHLOROPLASTIC"/>
    <property type="match status" value="1"/>
</dbReference>
<organism evidence="13">
    <name type="scientific">Chlorella variabilis</name>
    <name type="common">Green alga</name>
    <dbReference type="NCBI Taxonomy" id="554065"/>
    <lineage>
        <taxon>Eukaryota</taxon>
        <taxon>Viridiplantae</taxon>
        <taxon>Chlorophyta</taxon>
        <taxon>core chlorophytes</taxon>
        <taxon>Trebouxiophyceae</taxon>
        <taxon>Chlorellales</taxon>
        <taxon>Chlorellaceae</taxon>
        <taxon>Chlorella clade</taxon>
        <taxon>Chlorella</taxon>
    </lineage>
</organism>
<evidence type="ECO:0000256" key="6">
    <source>
        <dbReference type="ARBA" id="ARBA00022963"/>
    </source>
</evidence>
<keyword evidence="4" id="KW-0378">Hydrolase</keyword>